<dbReference type="OrthoDB" id="9778406at2"/>
<keyword evidence="1" id="KW-0812">Transmembrane</keyword>
<keyword evidence="3" id="KW-0808">Transferase</keyword>
<feature type="transmembrane region" description="Helical" evidence="1">
    <location>
        <begin position="217"/>
        <end position="237"/>
    </location>
</feature>
<evidence type="ECO:0000313" key="4">
    <source>
        <dbReference type="Proteomes" id="UP000250831"/>
    </source>
</evidence>
<dbReference type="InterPro" id="IPR029044">
    <property type="entry name" value="Nucleotide-diphossugar_trans"/>
</dbReference>
<organism evidence="3 4">
    <name type="scientific">Sphingobacterium athyrii</name>
    <dbReference type="NCBI Taxonomy" id="2152717"/>
    <lineage>
        <taxon>Bacteria</taxon>
        <taxon>Pseudomonadati</taxon>
        <taxon>Bacteroidota</taxon>
        <taxon>Sphingobacteriia</taxon>
        <taxon>Sphingobacteriales</taxon>
        <taxon>Sphingobacteriaceae</taxon>
        <taxon>Sphingobacterium</taxon>
    </lineage>
</organism>
<dbReference type="Proteomes" id="UP000250831">
    <property type="component" value="Unassembled WGS sequence"/>
</dbReference>
<name>A0A363NQA1_9SPHI</name>
<protein>
    <submittedName>
        <fullName evidence="3">Glycosyltransferase family 2 protein</fullName>
    </submittedName>
</protein>
<proteinExistence type="predicted"/>
<sequence>MSKIMKIQALISTMNRSDDSFLKNMNVGDDYVVVNQIATDCLVNYQRDSSIFVSLNEKGLSRSRNKAIQCASGDIGVIADDDLTYVSNYQEIINKAYAENQDADIIIFKANSFGSNVRKLHDFGKNSRRLSFFDILKVSSVLITFRVQSIKDNNIYFDERFGSGSGSFSSGEENIFLKDCLDKGLKVYYYPAIILNIDLSESSWFKGFNKDYFISKGALFNILFNNFSMFYSLIFLLKNYKKFGSELTFGQKIKCMVEGKRKVNK</sequence>
<reference evidence="3 4" key="1">
    <citation type="submission" date="2018-04" db="EMBL/GenBank/DDBJ databases">
        <title>Sphingobacterium sp. M46 Genome.</title>
        <authorList>
            <person name="Cheng J."/>
            <person name="Li Y."/>
        </authorList>
    </citation>
    <scope>NUCLEOTIDE SEQUENCE [LARGE SCALE GENOMIC DNA]</scope>
    <source>
        <strain evidence="3 4">M46</strain>
    </source>
</reference>
<dbReference type="CDD" id="cd00761">
    <property type="entry name" value="Glyco_tranf_GTA_type"/>
    <property type="match status" value="1"/>
</dbReference>
<feature type="domain" description="Glycosyltransferase 2-like" evidence="2">
    <location>
        <begin position="51"/>
        <end position="126"/>
    </location>
</feature>
<dbReference type="EMBL" id="QCXX01000005">
    <property type="protein sequence ID" value="PUV22943.1"/>
    <property type="molecule type" value="Genomic_DNA"/>
</dbReference>
<evidence type="ECO:0000259" key="2">
    <source>
        <dbReference type="Pfam" id="PF00535"/>
    </source>
</evidence>
<evidence type="ECO:0000256" key="1">
    <source>
        <dbReference type="SAM" id="Phobius"/>
    </source>
</evidence>
<evidence type="ECO:0000313" key="3">
    <source>
        <dbReference type="EMBL" id="PUV22943.1"/>
    </source>
</evidence>
<keyword evidence="4" id="KW-1185">Reference proteome</keyword>
<dbReference type="InterPro" id="IPR001173">
    <property type="entry name" value="Glyco_trans_2-like"/>
</dbReference>
<comment type="caution">
    <text evidence="3">The sequence shown here is derived from an EMBL/GenBank/DDBJ whole genome shotgun (WGS) entry which is preliminary data.</text>
</comment>
<dbReference type="Pfam" id="PF00535">
    <property type="entry name" value="Glycos_transf_2"/>
    <property type="match status" value="1"/>
</dbReference>
<dbReference type="Gene3D" id="3.90.550.10">
    <property type="entry name" value="Spore Coat Polysaccharide Biosynthesis Protein SpsA, Chain A"/>
    <property type="match status" value="1"/>
</dbReference>
<accession>A0A363NQA1</accession>
<dbReference type="SUPFAM" id="SSF53448">
    <property type="entry name" value="Nucleotide-diphospho-sugar transferases"/>
    <property type="match status" value="1"/>
</dbReference>
<dbReference type="AlphaFoldDB" id="A0A363NQA1"/>
<dbReference type="GO" id="GO:0016740">
    <property type="term" value="F:transferase activity"/>
    <property type="evidence" value="ECO:0007669"/>
    <property type="project" value="UniProtKB-KW"/>
</dbReference>
<keyword evidence="1" id="KW-1133">Transmembrane helix</keyword>
<keyword evidence="1" id="KW-0472">Membrane</keyword>
<gene>
    <name evidence="3" type="ORF">DCO56_18655</name>
</gene>